<keyword evidence="5" id="KW-0418">Kinase</keyword>
<feature type="domain" description="Histidine kinase" evidence="8">
    <location>
        <begin position="371"/>
        <end position="585"/>
    </location>
</feature>
<dbReference type="PROSITE" id="PS50109">
    <property type="entry name" value="HIS_KIN"/>
    <property type="match status" value="1"/>
</dbReference>
<accession>A0A7X1NYN4</accession>
<dbReference type="Pfam" id="PF02518">
    <property type="entry name" value="HATPase_c"/>
    <property type="match status" value="1"/>
</dbReference>
<dbReference type="SMART" id="SM00388">
    <property type="entry name" value="HisKA"/>
    <property type="match status" value="1"/>
</dbReference>
<dbReference type="Pfam" id="PF00512">
    <property type="entry name" value="HisKA"/>
    <property type="match status" value="1"/>
</dbReference>
<keyword evidence="3" id="KW-0597">Phosphoprotein</keyword>
<evidence type="ECO:0000256" key="2">
    <source>
        <dbReference type="ARBA" id="ARBA00012438"/>
    </source>
</evidence>
<evidence type="ECO:0000256" key="4">
    <source>
        <dbReference type="ARBA" id="ARBA00022679"/>
    </source>
</evidence>
<dbReference type="RefSeq" id="WP_152872532.1">
    <property type="nucleotide sequence ID" value="NZ_WBSL01000018.1"/>
</dbReference>
<dbReference type="Gene3D" id="1.10.287.130">
    <property type="match status" value="1"/>
</dbReference>
<dbReference type="InterPro" id="IPR004358">
    <property type="entry name" value="Sig_transdc_His_kin-like_C"/>
</dbReference>
<evidence type="ECO:0000259" key="8">
    <source>
        <dbReference type="PROSITE" id="PS50109"/>
    </source>
</evidence>
<dbReference type="GO" id="GO:0030295">
    <property type="term" value="F:protein kinase activator activity"/>
    <property type="evidence" value="ECO:0007669"/>
    <property type="project" value="TreeGrafter"/>
</dbReference>
<dbReference type="SMART" id="SM00065">
    <property type="entry name" value="GAF"/>
    <property type="match status" value="2"/>
</dbReference>
<dbReference type="Proteomes" id="UP000484842">
    <property type="component" value="Unassembled WGS sequence"/>
</dbReference>
<dbReference type="PANTHER" id="PTHR42878:SF15">
    <property type="entry name" value="BACTERIOPHYTOCHROME"/>
    <property type="match status" value="1"/>
</dbReference>
<evidence type="ECO:0000256" key="1">
    <source>
        <dbReference type="ARBA" id="ARBA00000085"/>
    </source>
</evidence>
<evidence type="ECO:0000313" key="9">
    <source>
        <dbReference type="EMBL" id="MPY68222.1"/>
    </source>
</evidence>
<name>A0A7X1NYN4_9DEIO</name>
<evidence type="ECO:0000256" key="6">
    <source>
        <dbReference type="SAM" id="Coils"/>
    </source>
</evidence>
<dbReference type="SUPFAM" id="SSF55781">
    <property type="entry name" value="GAF domain-like"/>
    <property type="match status" value="2"/>
</dbReference>
<protein>
    <recommendedName>
        <fullName evidence="2">histidine kinase</fullName>
        <ecNumber evidence="2">2.7.13.3</ecNumber>
    </recommendedName>
</protein>
<comment type="catalytic activity">
    <reaction evidence="1">
        <text>ATP + protein L-histidine = ADP + protein N-phospho-L-histidine.</text>
        <dbReference type="EC" id="2.7.13.3"/>
    </reaction>
</comment>
<dbReference type="Pfam" id="PF13185">
    <property type="entry name" value="GAF_2"/>
    <property type="match status" value="2"/>
</dbReference>
<dbReference type="Gene3D" id="3.30.450.40">
    <property type="match status" value="2"/>
</dbReference>
<keyword evidence="4" id="KW-0808">Transferase</keyword>
<dbReference type="PRINTS" id="PR00344">
    <property type="entry name" value="BCTRLSENSOR"/>
</dbReference>
<reference evidence="9 10" key="1">
    <citation type="submission" date="2019-10" db="EMBL/GenBank/DDBJ databases">
        <title>Deinococcus sp. isolated from soil.</title>
        <authorList>
            <person name="Li Y."/>
            <person name="Wang J."/>
        </authorList>
    </citation>
    <scope>NUCLEOTIDE SEQUENCE [LARGE SCALE GENOMIC DNA]</scope>
    <source>
        <strain evidence="9 10">SDU3-2</strain>
    </source>
</reference>
<dbReference type="InterPro" id="IPR036890">
    <property type="entry name" value="HATPase_C_sf"/>
</dbReference>
<dbReference type="InterPro" id="IPR003661">
    <property type="entry name" value="HisK_dim/P_dom"/>
</dbReference>
<dbReference type="InterPro" id="IPR029016">
    <property type="entry name" value="GAF-like_dom_sf"/>
</dbReference>
<gene>
    <name evidence="9" type="ORF">F8S09_16320</name>
</gene>
<dbReference type="GO" id="GO:0000156">
    <property type="term" value="F:phosphorelay response regulator activity"/>
    <property type="evidence" value="ECO:0007669"/>
    <property type="project" value="TreeGrafter"/>
</dbReference>
<dbReference type="SMART" id="SM00387">
    <property type="entry name" value="HATPase_c"/>
    <property type="match status" value="1"/>
</dbReference>
<dbReference type="InterPro" id="IPR005467">
    <property type="entry name" value="His_kinase_dom"/>
</dbReference>
<evidence type="ECO:0000313" key="10">
    <source>
        <dbReference type="Proteomes" id="UP000484842"/>
    </source>
</evidence>
<dbReference type="SUPFAM" id="SSF55874">
    <property type="entry name" value="ATPase domain of HSP90 chaperone/DNA topoisomerase II/histidine kinase"/>
    <property type="match status" value="1"/>
</dbReference>
<dbReference type="AlphaFoldDB" id="A0A7X1NYN4"/>
<evidence type="ECO:0000256" key="3">
    <source>
        <dbReference type="ARBA" id="ARBA00022553"/>
    </source>
</evidence>
<keyword evidence="6" id="KW-0175">Coiled coil</keyword>
<evidence type="ECO:0000256" key="7">
    <source>
        <dbReference type="SAM" id="MobiDB-lite"/>
    </source>
</evidence>
<dbReference type="SUPFAM" id="SSF47384">
    <property type="entry name" value="Homodimeric domain of signal transducing histidine kinase"/>
    <property type="match status" value="1"/>
</dbReference>
<dbReference type="GO" id="GO:0000155">
    <property type="term" value="F:phosphorelay sensor kinase activity"/>
    <property type="evidence" value="ECO:0007669"/>
    <property type="project" value="InterPro"/>
</dbReference>
<dbReference type="PANTHER" id="PTHR42878">
    <property type="entry name" value="TWO-COMPONENT HISTIDINE KINASE"/>
    <property type="match status" value="1"/>
</dbReference>
<dbReference type="FunFam" id="3.30.565.10:FF:000006">
    <property type="entry name" value="Sensor histidine kinase WalK"/>
    <property type="match status" value="1"/>
</dbReference>
<dbReference type="InterPro" id="IPR036097">
    <property type="entry name" value="HisK_dim/P_sf"/>
</dbReference>
<dbReference type="InterPro" id="IPR003594">
    <property type="entry name" value="HATPase_dom"/>
</dbReference>
<comment type="caution">
    <text evidence="9">The sequence shown here is derived from an EMBL/GenBank/DDBJ whole genome shotgun (WGS) entry which is preliminary data.</text>
</comment>
<dbReference type="CDD" id="cd00082">
    <property type="entry name" value="HisKA"/>
    <property type="match status" value="1"/>
</dbReference>
<feature type="coiled-coil region" evidence="6">
    <location>
        <begin position="341"/>
        <end position="371"/>
    </location>
</feature>
<organism evidence="9 10">
    <name type="scientific">Deinococcus terrestris</name>
    <dbReference type="NCBI Taxonomy" id="2651870"/>
    <lineage>
        <taxon>Bacteria</taxon>
        <taxon>Thermotogati</taxon>
        <taxon>Deinococcota</taxon>
        <taxon>Deinococci</taxon>
        <taxon>Deinococcales</taxon>
        <taxon>Deinococcaceae</taxon>
        <taxon>Deinococcus</taxon>
    </lineage>
</organism>
<feature type="region of interest" description="Disordered" evidence="7">
    <location>
        <begin position="586"/>
        <end position="605"/>
    </location>
</feature>
<keyword evidence="10" id="KW-1185">Reference proteome</keyword>
<evidence type="ECO:0000256" key="5">
    <source>
        <dbReference type="ARBA" id="ARBA00022777"/>
    </source>
</evidence>
<sequence length="605" mass="66177">MPATVRPTLSERLQAVTEALAAASTPAAVFGVVLNPARQALDALAGTVLLVTDAGDRLQVAARQGHAEGGQTVWQDGPLNEALPAGDALARREALFFEHASDLKRTYPELEARTGGVAAVASAVLPMFLDGQPLGVLVLDFREPHDFPEEEQRFLRILASQSAIALGRARLTTDLEGQVAERTQELEEEKAALEAFARFTEEAADTTDVLALARRAVRVLRESLGATSAAYFELSGDHWQAQVLSDDFPPAVVALFRRGIPATTRSFLRPVEERRAVFINGWDAEAEGLPGSHDYGAVARYPFFRGGQPCGMLGMGTMHARQWTQREMAVFRAVGRSLGLALERAEQLRQLEEERRRLEAANEELVAFTYSVSHDLRTPVRHATSFAGLLRQSLGEGVNAKSARYLTVIEEAAERMNTLIDGVLQVSRASRLTLNRGPVDLESLMAVIRRELEVRAAGRQVVWEVGPLPVVTGDEATLRLVLTSLLDNALKFTRTREVARIEVWAEERPEEWAVFVRDNGVGFDPKYADRLFGIFQRLHRTDEFEGAGVGLANVRRIIARHGGRVTASGQPGEGATFGFTLPRQRSMAGNGQEAQSGGWRPTAPP</sequence>
<dbReference type="InterPro" id="IPR050351">
    <property type="entry name" value="BphY/WalK/GraS-like"/>
</dbReference>
<dbReference type="GO" id="GO:0007234">
    <property type="term" value="P:osmosensory signaling via phosphorelay pathway"/>
    <property type="evidence" value="ECO:0007669"/>
    <property type="project" value="TreeGrafter"/>
</dbReference>
<proteinExistence type="predicted"/>
<dbReference type="EC" id="2.7.13.3" evidence="2"/>
<dbReference type="Gene3D" id="3.30.565.10">
    <property type="entry name" value="Histidine kinase-like ATPase, C-terminal domain"/>
    <property type="match status" value="1"/>
</dbReference>
<dbReference type="EMBL" id="WBSL01000018">
    <property type="protein sequence ID" value="MPY68222.1"/>
    <property type="molecule type" value="Genomic_DNA"/>
</dbReference>
<dbReference type="InterPro" id="IPR003018">
    <property type="entry name" value="GAF"/>
</dbReference>